<dbReference type="RefSeq" id="WP_132370438.1">
    <property type="nucleotide sequence ID" value="NZ_SMAN01000001.1"/>
</dbReference>
<sequence>MRFKFKRLLVVIIIVWLAMLPLLKNNDQQTIKFFPLDDQIQFKTAETHLSLFTEMDEDTYKVLWKVNSRVDQPIYLRQDVSLLFVDGKLKGIMNQWKEEESLLQQKAVIREEDSSYLEAISFHHGEIHYPDDIIKSVQNLSHTDMYVIDSPHSPLESFSEPENERHREWKQTMDHTISQQLMYFWKQLIEHYDISLKDYTPIPLTNLWKYENRPFPGLTQPQTNQVMGQLWEGLYKNYITGIRDENQSLLKPLDTYVPLILIHKDGKQLMVLFEDGLGNKQRLLQRIPEF</sequence>
<reference evidence="1 2" key="1">
    <citation type="submission" date="2019-03" db="EMBL/GenBank/DDBJ databases">
        <title>Genomic Encyclopedia of Type Strains, Phase IV (KMG-IV): sequencing the most valuable type-strain genomes for metagenomic binning, comparative biology and taxonomic classification.</title>
        <authorList>
            <person name="Goeker M."/>
        </authorList>
    </citation>
    <scope>NUCLEOTIDE SEQUENCE [LARGE SCALE GENOMIC DNA]</scope>
    <source>
        <strain evidence="1 2">DSM 25894</strain>
    </source>
</reference>
<dbReference type="OrthoDB" id="2959394at2"/>
<dbReference type="EMBL" id="SMAN01000001">
    <property type="protein sequence ID" value="TCT26969.1"/>
    <property type="molecule type" value="Genomic_DNA"/>
</dbReference>
<keyword evidence="2" id="KW-1185">Reference proteome</keyword>
<dbReference type="Proteomes" id="UP000294650">
    <property type="component" value="Unassembled WGS sequence"/>
</dbReference>
<evidence type="ECO:0000313" key="1">
    <source>
        <dbReference type="EMBL" id="TCT26969.1"/>
    </source>
</evidence>
<gene>
    <name evidence="1" type="ORF">EDD68_101329</name>
</gene>
<comment type="caution">
    <text evidence="1">The sequence shown here is derived from an EMBL/GenBank/DDBJ whole genome shotgun (WGS) entry which is preliminary data.</text>
</comment>
<name>A0A4R3NBE0_9BACI</name>
<accession>A0A4R3NBE0</accession>
<evidence type="ECO:0000313" key="2">
    <source>
        <dbReference type="Proteomes" id="UP000294650"/>
    </source>
</evidence>
<proteinExistence type="predicted"/>
<protein>
    <submittedName>
        <fullName evidence="1">Uncharacterized protein</fullName>
    </submittedName>
</protein>
<organism evidence="1 2">
    <name type="scientific">Melghiribacillus thermohalophilus</name>
    <dbReference type="NCBI Taxonomy" id="1324956"/>
    <lineage>
        <taxon>Bacteria</taxon>
        <taxon>Bacillati</taxon>
        <taxon>Bacillota</taxon>
        <taxon>Bacilli</taxon>
        <taxon>Bacillales</taxon>
        <taxon>Bacillaceae</taxon>
        <taxon>Melghiribacillus</taxon>
    </lineage>
</organism>
<dbReference type="AlphaFoldDB" id="A0A4R3NBE0"/>